<proteinExistence type="predicted"/>
<gene>
    <name evidence="2" type="ORF">SDC9_23610</name>
</gene>
<comment type="caution">
    <text evidence="2">The sequence shown here is derived from an EMBL/GenBank/DDBJ whole genome shotgun (WGS) entry which is preliminary data.</text>
</comment>
<evidence type="ECO:0008006" key="3">
    <source>
        <dbReference type="Google" id="ProtNLM"/>
    </source>
</evidence>
<organism evidence="2">
    <name type="scientific">bioreactor metagenome</name>
    <dbReference type="NCBI Taxonomy" id="1076179"/>
    <lineage>
        <taxon>unclassified sequences</taxon>
        <taxon>metagenomes</taxon>
        <taxon>ecological metagenomes</taxon>
    </lineage>
</organism>
<evidence type="ECO:0000256" key="1">
    <source>
        <dbReference type="SAM" id="MobiDB-lite"/>
    </source>
</evidence>
<name>A0A644UFT3_9ZZZZ</name>
<dbReference type="AlphaFoldDB" id="A0A644UFT3"/>
<protein>
    <recommendedName>
        <fullName evidence="3">SMP domain-containing protein</fullName>
    </recommendedName>
</protein>
<accession>A0A644UFT3</accession>
<dbReference type="EMBL" id="VSSQ01000109">
    <property type="protein sequence ID" value="MPL77750.1"/>
    <property type="molecule type" value="Genomic_DNA"/>
</dbReference>
<reference evidence="2" key="1">
    <citation type="submission" date="2019-08" db="EMBL/GenBank/DDBJ databases">
        <authorList>
            <person name="Kucharzyk K."/>
            <person name="Murdoch R.W."/>
            <person name="Higgins S."/>
            <person name="Loffler F."/>
        </authorList>
    </citation>
    <scope>NUCLEOTIDE SEQUENCE</scope>
</reference>
<sequence length="44" mass="4606">MAKSPMDSKAASRIQSHADRTGANADFKARAQSAAARDSSAKNK</sequence>
<evidence type="ECO:0000313" key="2">
    <source>
        <dbReference type="EMBL" id="MPL77750.1"/>
    </source>
</evidence>
<feature type="region of interest" description="Disordered" evidence="1">
    <location>
        <begin position="1"/>
        <end position="44"/>
    </location>
</feature>